<dbReference type="GO" id="GO:0003676">
    <property type="term" value="F:nucleic acid binding"/>
    <property type="evidence" value="ECO:0007669"/>
    <property type="project" value="InterPro"/>
</dbReference>
<protein>
    <submittedName>
        <fullName evidence="1">Fatty-acid oxidation protein subunit alpha</fullName>
    </submittedName>
</protein>
<dbReference type="Pfam" id="PF08814">
    <property type="entry name" value="XisH"/>
    <property type="match status" value="1"/>
</dbReference>
<dbReference type="Gene3D" id="3.40.1350.10">
    <property type="match status" value="1"/>
</dbReference>
<gene>
    <name evidence="1" type="ORF">CP500_003795</name>
</gene>
<sequence>MSAKDIFHDTVRLALEKDGWTITHDPLFLKVTSKVKMQIDLGAEKLLSAERGMHKIAVEVKSFVGLSALSEFHTAVGQFLNYRVALEKMESERVLYLAVPTDIYQDFFTDSFVQTVLERYQIKMLVFHVKGQEITLWKD</sequence>
<dbReference type="CDD" id="cd22366">
    <property type="entry name" value="XisH-like"/>
    <property type="match status" value="1"/>
</dbReference>
<evidence type="ECO:0000313" key="1">
    <source>
        <dbReference type="EMBL" id="PHX56743.1"/>
    </source>
</evidence>
<dbReference type="SUPFAM" id="SSF52980">
    <property type="entry name" value="Restriction endonuclease-like"/>
    <property type="match status" value="1"/>
</dbReference>
<dbReference type="AlphaFoldDB" id="A0A2G4F4M6"/>
<dbReference type="EMBL" id="NXIB02000013">
    <property type="protein sequence ID" value="PHX56743.1"/>
    <property type="molecule type" value="Genomic_DNA"/>
</dbReference>
<dbReference type="OrthoDB" id="456752at2"/>
<accession>A0A2G4F4M6</accession>
<dbReference type="Proteomes" id="UP000226442">
    <property type="component" value="Unassembled WGS sequence"/>
</dbReference>
<evidence type="ECO:0000313" key="2">
    <source>
        <dbReference type="Proteomes" id="UP000226442"/>
    </source>
</evidence>
<reference evidence="1" key="1">
    <citation type="submission" date="2017-10" db="EMBL/GenBank/DDBJ databases">
        <title>Draft genome sequence of the planktic cyanobacteria Tychonema bourrellyi isolated from alpine lentic freshwater.</title>
        <authorList>
            <person name="Tett A."/>
            <person name="Armanini F."/>
            <person name="Asnicar F."/>
            <person name="Boscaini A."/>
            <person name="Pasolli E."/>
            <person name="Zolfo M."/>
            <person name="Donati C."/>
            <person name="Salmaso N."/>
            <person name="Segata N."/>
        </authorList>
    </citation>
    <scope>NUCLEOTIDE SEQUENCE</scope>
    <source>
        <strain evidence="1">FEM_GT703</strain>
    </source>
</reference>
<organism evidence="1 2">
    <name type="scientific">Tychonema bourrellyi FEM_GT703</name>
    <dbReference type="NCBI Taxonomy" id="2040638"/>
    <lineage>
        <taxon>Bacteria</taxon>
        <taxon>Bacillati</taxon>
        <taxon>Cyanobacteriota</taxon>
        <taxon>Cyanophyceae</taxon>
        <taxon>Oscillatoriophycideae</taxon>
        <taxon>Oscillatoriales</taxon>
        <taxon>Microcoleaceae</taxon>
        <taxon>Tychonema</taxon>
    </lineage>
</organism>
<dbReference type="RefSeq" id="WP_096828074.1">
    <property type="nucleotide sequence ID" value="NZ_NXIB02000013.1"/>
</dbReference>
<keyword evidence="2" id="KW-1185">Reference proteome</keyword>
<dbReference type="InterPro" id="IPR014919">
    <property type="entry name" value="XisH"/>
</dbReference>
<comment type="caution">
    <text evidence="1">The sequence shown here is derived from an EMBL/GenBank/DDBJ whole genome shotgun (WGS) entry which is preliminary data.</text>
</comment>
<name>A0A2G4F4M6_9CYAN</name>
<dbReference type="InterPro" id="IPR011335">
    <property type="entry name" value="Restrct_endonuc-II-like"/>
</dbReference>
<dbReference type="InterPro" id="IPR011856">
    <property type="entry name" value="tRNA_endonuc-like_dom_sf"/>
</dbReference>
<proteinExistence type="predicted"/>